<dbReference type="Gene3D" id="3.30.450.20">
    <property type="entry name" value="PAS domain"/>
    <property type="match status" value="1"/>
</dbReference>
<comment type="subcellular location">
    <subcellularLocation>
        <location evidence="2">Cell membrane</location>
    </subcellularLocation>
</comment>
<feature type="transmembrane region" description="Helical" evidence="11">
    <location>
        <begin position="55"/>
        <end position="72"/>
    </location>
</feature>
<feature type="transmembrane region" description="Helical" evidence="11">
    <location>
        <begin position="195"/>
        <end position="212"/>
    </location>
</feature>
<dbReference type="GO" id="GO:0007234">
    <property type="term" value="P:osmosensory signaling via phosphorelay pathway"/>
    <property type="evidence" value="ECO:0007669"/>
    <property type="project" value="TreeGrafter"/>
</dbReference>
<dbReference type="SUPFAM" id="SSF55785">
    <property type="entry name" value="PYP-like sensor domain (PAS domain)"/>
    <property type="match status" value="1"/>
</dbReference>
<dbReference type="Pfam" id="PF08448">
    <property type="entry name" value="PAS_4"/>
    <property type="match status" value="1"/>
</dbReference>
<dbReference type="Gene3D" id="1.10.287.130">
    <property type="match status" value="1"/>
</dbReference>
<feature type="transmembrane region" description="Helical" evidence="11">
    <location>
        <begin position="151"/>
        <end position="174"/>
    </location>
</feature>
<sequence>MNSSPTVVAGFVAGYVALGFVGRWTIGEGTTFALIWPAGGLAVLWFLLRGAGPRSVDTALLAVATYAVNVVTGAPYDIGLLLVVTNVAQTLAAVALVRRYCPELWGAGGDRPLDSPGVLVRFLATAVVATGLGAALGAAGTSLLHGGLDGIGAVLWLGRNLCGVLMVVPAGLLVARLRSVPADEPVIGPAGRPELAMAGAFTIAMYALAFTFDDLPLAFPLVAGVVWVGMRYTTVVSAAYATLNGIATIRLTLNHIGPFAAVEDPQVGALLAQFYIVTIVVTGLSLSTGLDERRRLEAEVRRNEEEAVYQAELLNSVITSMTEGLTVIDDTGAFLMRNPAASEAMGNGPDGPLPGLPNLAGTFADGSPIPEGQRPSQRALRGETVRNVEVLVDDDGQGRVLTVSAVPLPRDEDQDRARAMLLFHDVTDDYRRREDLTNFAGVVAHDLRNPLAAIDGWTELIGDEMEAGEFDPSLLRDFVDRVRSSAGRMGELVRDLLAYATSDASDLELGRVELAPIVRDVAASREVEGLVTVRDLPPVHADPVLVRQLLDNLIGNAVKYVAAGVEPKIEVFGRVEDGRVVTAVADNGIGVPPGEHEKVFTEFHRASSGAYEGTGLGLAICRRIVTRLGGSIGARDNPGGQGTVFEFTLPLSGPD</sequence>
<accession>A0A7W3IYU6</accession>
<evidence type="ECO:0000256" key="10">
    <source>
        <dbReference type="ARBA" id="ARBA00039401"/>
    </source>
</evidence>
<dbReference type="InterPro" id="IPR005467">
    <property type="entry name" value="His_kinase_dom"/>
</dbReference>
<evidence type="ECO:0000256" key="9">
    <source>
        <dbReference type="ARBA" id="ARBA00023012"/>
    </source>
</evidence>
<dbReference type="PROSITE" id="PS50109">
    <property type="entry name" value="HIS_KIN"/>
    <property type="match status" value="1"/>
</dbReference>
<dbReference type="GO" id="GO:0000156">
    <property type="term" value="F:phosphorelay response regulator activity"/>
    <property type="evidence" value="ECO:0007669"/>
    <property type="project" value="TreeGrafter"/>
</dbReference>
<dbReference type="CDD" id="cd00082">
    <property type="entry name" value="HisKA"/>
    <property type="match status" value="1"/>
</dbReference>
<dbReference type="PRINTS" id="PR00344">
    <property type="entry name" value="BCTRLSENSOR"/>
</dbReference>
<evidence type="ECO:0000256" key="5">
    <source>
        <dbReference type="ARBA" id="ARBA00022679"/>
    </source>
</evidence>
<dbReference type="GO" id="GO:0005886">
    <property type="term" value="C:plasma membrane"/>
    <property type="evidence" value="ECO:0007669"/>
    <property type="project" value="UniProtKB-SubCell"/>
</dbReference>
<dbReference type="GO" id="GO:0030295">
    <property type="term" value="F:protein kinase activator activity"/>
    <property type="evidence" value="ECO:0007669"/>
    <property type="project" value="TreeGrafter"/>
</dbReference>
<evidence type="ECO:0000256" key="3">
    <source>
        <dbReference type="ARBA" id="ARBA00012438"/>
    </source>
</evidence>
<evidence type="ECO:0000256" key="11">
    <source>
        <dbReference type="SAM" id="Phobius"/>
    </source>
</evidence>
<dbReference type="RefSeq" id="WP_182537764.1">
    <property type="nucleotide sequence ID" value="NZ_JACGXA010000001.1"/>
</dbReference>
<dbReference type="InterPro" id="IPR050351">
    <property type="entry name" value="BphY/WalK/GraS-like"/>
</dbReference>
<evidence type="ECO:0000256" key="7">
    <source>
        <dbReference type="ARBA" id="ARBA00022777"/>
    </source>
</evidence>
<keyword evidence="14" id="KW-1185">Reference proteome</keyword>
<keyword evidence="6" id="KW-0547">Nucleotide-binding</keyword>
<gene>
    <name evidence="13" type="ORF">FB382_001295</name>
</gene>
<dbReference type="Pfam" id="PF00512">
    <property type="entry name" value="HisKA"/>
    <property type="match status" value="1"/>
</dbReference>
<feature type="transmembrane region" description="Helical" evidence="11">
    <location>
        <begin position="7"/>
        <end position="26"/>
    </location>
</feature>
<dbReference type="InterPro" id="IPR035965">
    <property type="entry name" value="PAS-like_dom_sf"/>
</dbReference>
<keyword evidence="4" id="KW-0597">Phosphoprotein</keyword>
<dbReference type="InterPro" id="IPR004358">
    <property type="entry name" value="Sig_transdc_His_kin-like_C"/>
</dbReference>
<dbReference type="EMBL" id="JACGXA010000001">
    <property type="protein sequence ID" value="MBA8803004.1"/>
    <property type="molecule type" value="Genomic_DNA"/>
</dbReference>
<dbReference type="InterPro" id="IPR036890">
    <property type="entry name" value="HATPase_C_sf"/>
</dbReference>
<dbReference type="PANTHER" id="PTHR42878">
    <property type="entry name" value="TWO-COMPONENT HISTIDINE KINASE"/>
    <property type="match status" value="1"/>
</dbReference>
<organism evidence="13 14">
    <name type="scientific">Nocardioides ginsengisegetis</name>
    <dbReference type="NCBI Taxonomy" id="661491"/>
    <lineage>
        <taxon>Bacteria</taxon>
        <taxon>Bacillati</taxon>
        <taxon>Actinomycetota</taxon>
        <taxon>Actinomycetes</taxon>
        <taxon>Propionibacteriales</taxon>
        <taxon>Nocardioidaceae</taxon>
        <taxon>Nocardioides</taxon>
    </lineage>
</organism>
<dbReference type="SUPFAM" id="SSF55874">
    <property type="entry name" value="ATPase domain of HSP90 chaperone/DNA topoisomerase II/histidine kinase"/>
    <property type="match status" value="1"/>
</dbReference>
<dbReference type="InterPro" id="IPR036097">
    <property type="entry name" value="HisK_dim/P_sf"/>
</dbReference>
<keyword evidence="9" id="KW-0902">Two-component regulatory system</keyword>
<feature type="transmembrane region" description="Helical" evidence="11">
    <location>
        <begin position="78"/>
        <end position="97"/>
    </location>
</feature>
<dbReference type="PANTHER" id="PTHR42878:SF7">
    <property type="entry name" value="SENSOR HISTIDINE KINASE GLRK"/>
    <property type="match status" value="1"/>
</dbReference>
<evidence type="ECO:0000256" key="4">
    <source>
        <dbReference type="ARBA" id="ARBA00022553"/>
    </source>
</evidence>
<name>A0A7W3IYU6_9ACTN</name>
<dbReference type="InterPro" id="IPR013656">
    <property type="entry name" value="PAS_4"/>
</dbReference>
<keyword evidence="5" id="KW-0808">Transferase</keyword>
<keyword evidence="7 13" id="KW-0418">Kinase</keyword>
<dbReference type="InterPro" id="IPR003594">
    <property type="entry name" value="HATPase_dom"/>
</dbReference>
<keyword evidence="11" id="KW-1133">Transmembrane helix</keyword>
<keyword evidence="8" id="KW-0067">ATP-binding</keyword>
<feature type="transmembrane region" description="Helical" evidence="11">
    <location>
        <begin position="118"/>
        <end position="139"/>
    </location>
</feature>
<keyword evidence="11" id="KW-0812">Transmembrane</keyword>
<dbReference type="Pfam" id="PF02518">
    <property type="entry name" value="HATPase_c"/>
    <property type="match status" value="1"/>
</dbReference>
<feature type="transmembrane region" description="Helical" evidence="11">
    <location>
        <begin position="32"/>
        <end position="48"/>
    </location>
</feature>
<dbReference type="GO" id="GO:0005524">
    <property type="term" value="F:ATP binding"/>
    <property type="evidence" value="ECO:0007669"/>
    <property type="project" value="UniProtKB-KW"/>
</dbReference>
<proteinExistence type="predicted"/>
<dbReference type="SMART" id="SM00387">
    <property type="entry name" value="HATPase_c"/>
    <property type="match status" value="1"/>
</dbReference>
<comment type="caution">
    <text evidence="13">The sequence shown here is derived from an EMBL/GenBank/DDBJ whole genome shotgun (WGS) entry which is preliminary data.</text>
</comment>
<dbReference type="GO" id="GO:0000155">
    <property type="term" value="F:phosphorelay sensor kinase activity"/>
    <property type="evidence" value="ECO:0007669"/>
    <property type="project" value="InterPro"/>
</dbReference>
<dbReference type="SMART" id="SM00388">
    <property type="entry name" value="HisKA"/>
    <property type="match status" value="1"/>
</dbReference>
<evidence type="ECO:0000259" key="12">
    <source>
        <dbReference type="PROSITE" id="PS50109"/>
    </source>
</evidence>
<comment type="catalytic activity">
    <reaction evidence="1">
        <text>ATP + protein L-histidine = ADP + protein N-phospho-L-histidine.</text>
        <dbReference type="EC" id="2.7.13.3"/>
    </reaction>
</comment>
<evidence type="ECO:0000256" key="8">
    <source>
        <dbReference type="ARBA" id="ARBA00022840"/>
    </source>
</evidence>
<evidence type="ECO:0000313" key="13">
    <source>
        <dbReference type="EMBL" id="MBA8803004.1"/>
    </source>
</evidence>
<evidence type="ECO:0000256" key="1">
    <source>
        <dbReference type="ARBA" id="ARBA00000085"/>
    </source>
</evidence>
<evidence type="ECO:0000256" key="2">
    <source>
        <dbReference type="ARBA" id="ARBA00004236"/>
    </source>
</evidence>
<dbReference type="EC" id="2.7.13.3" evidence="3"/>
<evidence type="ECO:0000256" key="6">
    <source>
        <dbReference type="ARBA" id="ARBA00022741"/>
    </source>
</evidence>
<dbReference type="SUPFAM" id="SSF47384">
    <property type="entry name" value="Homodimeric domain of signal transducing histidine kinase"/>
    <property type="match status" value="1"/>
</dbReference>
<protein>
    <recommendedName>
        <fullName evidence="10">Sensor-like histidine kinase SenX3</fullName>
        <ecNumber evidence="3">2.7.13.3</ecNumber>
    </recommendedName>
</protein>
<dbReference type="Gene3D" id="3.30.565.10">
    <property type="entry name" value="Histidine kinase-like ATPase, C-terminal domain"/>
    <property type="match status" value="1"/>
</dbReference>
<evidence type="ECO:0000313" key="14">
    <source>
        <dbReference type="Proteomes" id="UP000580910"/>
    </source>
</evidence>
<dbReference type="AlphaFoldDB" id="A0A7W3IYU6"/>
<feature type="transmembrane region" description="Helical" evidence="11">
    <location>
        <begin position="267"/>
        <end position="286"/>
    </location>
</feature>
<dbReference type="InterPro" id="IPR003661">
    <property type="entry name" value="HisK_dim/P_dom"/>
</dbReference>
<keyword evidence="11" id="KW-0472">Membrane</keyword>
<feature type="domain" description="Histidine kinase" evidence="12">
    <location>
        <begin position="442"/>
        <end position="653"/>
    </location>
</feature>
<reference evidence="13 14" key="1">
    <citation type="submission" date="2020-07" db="EMBL/GenBank/DDBJ databases">
        <title>Sequencing the genomes of 1000 actinobacteria strains.</title>
        <authorList>
            <person name="Klenk H.-P."/>
        </authorList>
    </citation>
    <scope>NUCLEOTIDE SEQUENCE [LARGE SCALE GENOMIC DNA]</scope>
    <source>
        <strain evidence="13 14">DSM 21349</strain>
    </source>
</reference>
<dbReference type="Proteomes" id="UP000580910">
    <property type="component" value="Unassembled WGS sequence"/>
</dbReference>